<dbReference type="OrthoDB" id="5845016at2759"/>
<evidence type="ECO:0000313" key="1">
    <source>
        <dbReference type="EMBL" id="CTQ86573.1"/>
    </source>
</evidence>
<dbReference type="AGR" id="WB:WBGene00044410"/>
<dbReference type="Bgee" id="WBGene00044410">
    <property type="expression patterns" value="Expressed in embryo and 3 other cell types or tissues"/>
</dbReference>
<dbReference type="EMBL" id="BX284603">
    <property type="protein sequence ID" value="CTQ86573.1"/>
    <property type="molecule type" value="Genomic_DNA"/>
</dbReference>
<organism evidence="1 2">
    <name type="scientific">Caenorhabditis elegans</name>
    <dbReference type="NCBI Taxonomy" id="6239"/>
    <lineage>
        <taxon>Eukaryota</taxon>
        <taxon>Metazoa</taxon>
        <taxon>Ecdysozoa</taxon>
        <taxon>Nematoda</taxon>
        <taxon>Chromadorea</taxon>
        <taxon>Rhabditida</taxon>
        <taxon>Rhabditina</taxon>
        <taxon>Rhabditomorpha</taxon>
        <taxon>Rhabditoidea</taxon>
        <taxon>Rhabditidae</taxon>
        <taxon>Peloderinae</taxon>
        <taxon>Caenorhabditis</taxon>
    </lineage>
</organism>
<gene>
    <name evidence="1" type="ORF">CELE_F48E8.8</name>
    <name evidence="1 3" type="ORF">F48E8.8</name>
</gene>
<proteinExistence type="predicted"/>
<accession>A0A0K3ARU4</accession>
<evidence type="ECO:0000313" key="3">
    <source>
        <dbReference type="WormBase" id="F48E8.8c"/>
    </source>
</evidence>
<evidence type="ECO:0000313" key="2">
    <source>
        <dbReference type="Proteomes" id="UP000001940"/>
    </source>
</evidence>
<dbReference type="Proteomes" id="UP000001940">
    <property type="component" value="Chromosome III"/>
</dbReference>
<dbReference type="AlphaFoldDB" id="A0A0K3ARU4"/>
<protein>
    <submittedName>
        <fullName evidence="1">Hsp20/alpha crystallin family protein</fullName>
    </submittedName>
</protein>
<name>A0A0K3ARU4_CAEEL</name>
<dbReference type="WormBase" id="F48E8.8c">
    <property type="protein sequence ID" value="CE50379"/>
    <property type="gene ID" value="WBGene00044410"/>
</dbReference>
<reference evidence="1 2" key="1">
    <citation type="journal article" date="1998" name="Science">
        <title>Genome sequence of the nematode C. elegans: a platform for investigating biology.</title>
        <authorList>
            <consortium name="The C. elegans sequencing consortium"/>
            <person name="Sulson J.E."/>
            <person name="Waterston R."/>
        </authorList>
    </citation>
    <scope>NUCLEOTIDE SEQUENCE [LARGE SCALE GENOMIC DNA]</scope>
    <source>
        <strain evidence="1 2">Bristol N2</strain>
    </source>
</reference>
<sequence length="27" mass="3343">MIANEEQIVQHRPNNFKFNRMIQDIQK</sequence>
<keyword evidence="2" id="KW-1185">Reference proteome</keyword>
<dbReference type="ExpressionAtlas" id="A0A0K3ARU4">
    <property type="expression patterns" value="baseline"/>
</dbReference>